<name>A0A947GI59_9CYAN</name>
<accession>A0A947GI59</accession>
<reference evidence="1" key="2">
    <citation type="journal article" date="2021" name="Mar. Drugs">
        <title>Genome Reduction and Secondary Metabolism of the Marine Sponge-Associated Cyanobacterium Leptothoe.</title>
        <authorList>
            <person name="Konstantinou D."/>
            <person name="Popin R.V."/>
            <person name="Fewer D.P."/>
            <person name="Sivonen K."/>
            <person name="Gkelis S."/>
        </authorList>
    </citation>
    <scope>NUCLEOTIDE SEQUENCE</scope>
    <source>
        <strain evidence="1">TAU-MAC 1115</strain>
    </source>
</reference>
<reference evidence="1" key="1">
    <citation type="submission" date="2020-11" db="EMBL/GenBank/DDBJ databases">
        <authorList>
            <person name="Konstantinou D."/>
            <person name="Gkelis S."/>
            <person name="Popin R."/>
            <person name="Fewer D."/>
            <person name="Sivonen K."/>
        </authorList>
    </citation>
    <scope>NUCLEOTIDE SEQUENCE</scope>
    <source>
        <strain evidence="1">TAU-MAC 1115</strain>
    </source>
</reference>
<evidence type="ECO:0000313" key="1">
    <source>
        <dbReference type="EMBL" id="MBT9315925.1"/>
    </source>
</evidence>
<dbReference type="Proteomes" id="UP000717364">
    <property type="component" value="Unassembled WGS sequence"/>
</dbReference>
<gene>
    <name evidence="1" type="ORF">IXB50_10870</name>
</gene>
<sequence length="83" mass="9334">MKRPISSDHHPSFAQTVTKLLVILGLTLLLMLLWSAPVALARVQFLQAADQWSYQSQQTLTDTIGNRWEVTALKPMAQDVETL</sequence>
<dbReference type="AlphaFoldDB" id="A0A947GI59"/>
<proteinExistence type="predicted"/>
<protein>
    <submittedName>
        <fullName evidence="1">Uncharacterized protein</fullName>
    </submittedName>
</protein>
<dbReference type="EMBL" id="JADOES010000018">
    <property type="protein sequence ID" value="MBT9315925.1"/>
    <property type="molecule type" value="Genomic_DNA"/>
</dbReference>
<comment type="caution">
    <text evidence="1">The sequence shown here is derived from an EMBL/GenBank/DDBJ whole genome shotgun (WGS) entry which is preliminary data.</text>
</comment>
<dbReference type="RefSeq" id="WP_215608990.1">
    <property type="nucleotide sequence ID" value="NZ_JADOES010000018.1"/>
</dbReference>
<evidence type="ECO:0000313" key="2">
    <source>
        <dbReference type="Proteomes" id="UP000717364"/>
    </source>
</evidence>
<keyword evidence="2" id="KW-1185">Reference proteome</keyword>
<organism evidence="1 2">
    <name type="scientific">Leptothoe spongobia TAU-MAC 1115</name>
    <dbReference type="NCBI Taxonomy" id="1967444"/>
    <lineage>
        <taxon>Bacteria</taxon>
        <taxon>Bacillati</taxon>
        <taxon>Cyanobacteriota</taxon>
        <taxon>Cyanophyceae</taxon>
        <taxon>Nodosilineales</taxon>
        <taxon>Cymatolegaceae</taxon>
        <taxon>Leptothoe</taxon>
        <taxon>Leptothoe spongobia</taxon>
    </lineage>
</organism>